<evidence type="ECO:0000256" key="2">
    <source>
        <dbReference type="SAM" id="Phobius"/>
    </source>
</evidence>
<evidence type="ECO:0000313" key="3">
    <source>
        <dbReference type="EMBL" id="MFB8892646.1"/>
    </source>
</evidence>
<keyword evidence="4" id="KW-1185">Reference proteome</keyword>
<evidence type="ECO:0000313" key="4">
    <source>
        <dbReference type="Proteomes" id="UP001589643"/>
    </source>
</evidence>
<dbReference type="RefSeq" id="WP_378718022.1">
    <property type="nucleotide sequence ID" value="NZ_JBHLHV010000001.1"/>
</dbReference>
<reference evidence="3 4" key="1">
    <citation type="submission" date="2024-08" db="EMBL/GenBank/DDBJ databases">
        <title>Heavy metals resistant antinobacteria isolated from wastewater.</title>
        <authorList>
            <person name="Roman Ponce B."/>
            <person name="Blanco Mercado M.A."/>
            <person name="Avila Aldana I.N."/>
            <person name="Morales Arrieta S."/>
        </authorList>
    </citation>
    <scope>NUCLEOTIDE SEQUENCE [LARGE SCALE GENOMIC DNA]</scope>
    <source>
        <strain evidence="4">sma-1</strain>
    </source>
</reference>
<comment type="caution">
    <text evidence="3">The sequence shown here is derived from an EMBL/GenBank/DDBJ whole genome shotgun (WGS) entry which is preliminary data.</text>
</comment>
<keyword evidence="2" id="KW-1133">Transmembrane helix</keyword>
<feature type="transmembrane region" description="Helical" evidence="2">
    <location>
        <begin position="31"/>
        <end position="58"/>
    </location>
</feature>
<feature type="region of interest" description="Disordered" evidence="1">
    <location>
        <begin position="1"/>
        <end position="20"/>
    </location>
</feature>
<feature type="transmembrane region" description="Helical" evidence="2">
    <location>
        <begin position="70"/>
        <end position="92"/>
    </location>
</feature>
<name>A0ABV5ERR3_9MICO</name>
<protein>
    <recommendedName>
        <fullName evidence="5">Transmembrane protein</fullName>
    </recommendedName>
</protein>
<evidence type="ECO:0000256" key="1">
    <source>
        <dbReference type="SAM" id="MobiDB-lite"/>
    </source>
</evidence>
<feature type="compositionally biased region" description="Pro residues" evidence="1">
    <location>
        <begin position="7"/>
        <end position="20"/>
    </location>
</feature>
<dbReference type="EMBL" id="JBHLHV010000001">
    <property type="protein sequence ID" value="MFB8892646.1"/>
    <property type="molecule type" value="Genomic_DNA"/>
</dbReference>
<proteinExistence type="predicted"/>
<evidence type="ECO:0008006" key="5">
    <source>
        <dbReference type="Google" id="ProtNLM"/>
    </source>
</evidence>
<gene>
    <name evidence="3" type="ORF">AB7P39_07270</name>
</gene>
<dbReference type="Proteomes" id="UP001589643">
    <property type="component" value="Unassembled WGS sequence"/>
</dbReference>
<feature type="transmembrane region" description="Helical" evidence="2">
    <location>
        <begin position="104"/>
        <end position="125"/>
    </location>
</feature>
<sequence>MTTVPTPDEPFPGYPPSDPRPLTPGGRAADVTVSVILILAGIVGFGFLGFMSMFLGMASDGCFGQCNSGLISLGWMIAMFGTPAVFLASIVWTMVRLSGRRVAWWVPLAGAMAALVVWFVGVEVLRAGLAR</sequence>
<keyword evidence="2" id="KW-0812">Transmembrane</keyword>
<accession>A0ABV5ERR3</accession>
<organism evidence="3 4">
    <name type="scientific">Microbacterium plantarum</name>
    <dbReference type="NCBI Taxonomy" id="1816425"/>
    <lineage>
        <taxon>Bacteria</taxon>
        <taxon>Bacillati</taxon>
        <taxon>Actinomycetota</taxon>
        <taxon>Actinomycetes</taxon>
        <taxon>Micrococcales</taxon>
        <taxon>Microbacteriaceae</taxon>
        <taxon>Microbacterium</taxon>
    </lineage>
</organism>
<keyword evidence="2" id="KW-0472">Membrane</keyword>